<accession>A0AAU8N1X0</accession>
<evidence type="ECO:0008006" key="4">
    <source>
        <dbReference type="Google" id="ProtNLM"/>
    </source>
</evidence>
<sequence>MALRFNPPPNWPAPPEGFVPPAGWQPDPAWGPAPEGWQFWVEDSGDASPVSTSAPGASDPAWAPTQAVQTGQSGPVADPTGQSASAPSADYASTGMPAPMGSSAPGSPYAAEMNYAQAPTPFHGQGQPVPAAGGGWQPLDAPGGVSTAKPVYKQWWFFTIIGVLVIALIGVLAWAFTGGDGDEKAGGSTQASTAPGTTDEPGSKPTGDEPSPKPTGDEPEPPTRKASSPTPSGPAKPADGAEGTSMTNPKDTTTGDPLVLHAAKYDYNDPNASLDVTFGKVNWDATADVKSTMSSYSYREPGAGKVYIRVPIEITYHGKGQYAKYSFKVDFVHNGTTTSATESYSDKGELTNQAMPRDGGKATGYATFLIDQGSVNQGVFAVTAFSTADEGYIAAK</sequence>
<feature type="transmembrane region" description="Helical" evidence="2">
    <location>
        <begin position="155"/>
        <end position="176"/>
    </location>
</feature>
<feature type="compositionally biased region" description="Polar residues" evidence="1">
    <location>
        <begin position="187"/>
        <end position="196"/>
    </location>
</feature>
<dbReference type="AlphaFoldDB" id="A0AAU8N1X0"/>
<feature type="region of interest" description="Disordered" evidence="1">
    <location>
        <begin position="1"/>
        <end position="106"/>
    </location>
</feature>
<dbReference type="RefSeq" id="WP_366179967.1">
    <property type="nucleotide sequence ID" value="NZ_CP159989.1"/>
</dbReference>
<feature type="compositionally biased region" description="Polar residues" evidence="1">
    <location>
        <begin position="244"/>
        <end position="255"/>
    </location>
</feature>
<keyword evidence="2" id="KW-0812">Transmembrane</keyword>
<evidence type="ECO:0000256" key="2">
    <source>
        <dbReference type="SAM" id="Phobius"/>
    </source>
</evidence>
<proteinExistence type="predicted"/>
<keyword evidence="2" id="KW-1133">Transmembrane helix</keyword>
<evidence type="ECO:0000256" key="1">
    <source>
        <dbReference type="SAM" id="MobiDB-lite"/>
    </source>
</evidence>
<dbReference type="EMBL" id="CP159989">
    <property type="protein sequence ID" value="XCP81711.1"/>
    <property type="molecule type" value="Genomic_DNA"/>
</dbReference>
<feature type="compositionally biased region" description="Pro residues" evidence="1">
    <location>
        <begin position="1"/>
        <end position="18"/>
    </location>
</feature>
<keyword evidence="2" id="KW-0472">Membrane</keyword>
<reference evidence="3" key="1">
    <citation type="submission" date="2024-05" db="EMBL/GenBank/DDBJ databases">
        <title>Draft genome assemblies of 36 bacteria isolated from hibernating arctic ground squirrels.</title>
        <authorList>
            <person name="McKee H."/>
            <person name="Mullen L."/>
            <person name="Drown D.M."/>
            <person name="Duddleston K.N."/>
        </authorList>
    </citation>
    <scope>NUCLEOTIDE SEQUENCE</scope>
    <source>
        <strain evidence="3">AR004</strain>
    </source>
</reference>
<evidence type="ECO:0000313" key="3">
    <source>
        <dbReference type="EMBL" id="XCP81711.1"/>
    </source>
</evidence>
<feature type="compositionally biased region" description="Low complexity" evidence="1">
    <location>
        <begin position="95"/>
        <end position="106"/>
    </location>
</feature>
<gene>
    <name evidence="3" type="ORF">ABXS69_06715</name>
</gene>
<name>A0AAU8N1X0_9ACTO</name>
<feature type="region of interest" description="Disordered" evidence="1">
    <location>
        <begin position="118"/>
        <end position="137"/>
    </location>
</feature>
<feature type="region of interest" description="Disordered" evidence="1">
    <location>
        <begin position="182"/>
        <end position="255"/>
    </location>
</feature>
<protein>
    <recommendedName>
        <fullName evidence="4">Telomeric repeat-binding factor 2</fullName>
    </recommendedName>
</protein>
<organism evidence="3">
    <name type="scientific">Actinomyces timonensis</name>
    <dbReference type="NCBI Taxonomy" id="1288391"/>
    <lineage>
        <taxon>Bacteria</taxon>
        <taxon>Bacillati</taxon>
        <taxon>Actinomycetota</taxon>
        <taxon>Actinomycetes</taxon>
        <taxon>Actinomycetales</taxon>
        <taxon>Actinomycetaceae</taxon>
        <taxon>Actinomyces</taxon>
    </lineage>
</organism>